<proteinExistence type="predicted"/>
<evidence type="ECO:0000313" key="1">
    <source>
        <dbReference type="EMBL" id="RYR22175.1"/>
    </source>
</evidence>
<evidence type="ECO:0000313" key="2">
    <source>
        <dbReference type="Proteomes" id="UP000289738"/>
    </source>
</evidence>
<dbReference type="AlphaFoldDB" id="A0A445A740"/>
<keyword evidence="2" id="KW-1185">Reference proteome</keyword>
<organism evidence="1 2">
    <name type="scientific">Arachis hypogaea</name>
    <name type="common">Peanut</name>
    <dbReference type="NCBI Taxonomy" id="3818"/>
    <lineage>
        <taxon>Eukaryota</taxon>
        <taxon>Viridiplantae</taxon>
        <taxon>Streptophyta</taxon>
        <taxon>Embryophyta</taxon>
        <taxon>Tracheophyta</taxon>
        <taxon>Spermatophyta</taxon>
        <taxon>Magnoliopsida</taxon>
        <taxon>eudicotyledons</taxon>
        <taxon>Gunneridae</taxon>
        <taxon>Pentapetalae</taxon>
        <taxon>rosids</taxon>
        <taxon>fabids</taxon>
        <taxon>Fabales</taxon>
        <taxon>Fabaceae</taxon>
        <taxon>Papilionoideae</taxon>
        <taxon>50 kb inversion clade</taxon>
        <taxon>dalbergioids sensu lato</taxon>
        <taxon>Dalbergieae</taxon>
        <taxon>Pterocarpus clade</taxon>
        <taxon>Arachis</taxon>
    </lineage>
</organism>
<protein>
    <submittedName>
        <fullName evidence="1">Uncharacterized protein</fullName>
    </submittedName>
</protein>
<name>A0A445A740_ARAHY</name>
<reference evidence="1 2" key="1">
    <citation type="submission" date="2019-01" db="EMBL/GenBank/DDBJ databases">
        <title>Sequencing of cultivated peanut Arachis hypogaea provides insights into genome evolution and oil improvement.</title>
        <authorList>
            <person name="Chen X."/>
        </authorList>
    </citation>
    <scope>NUCLEOTIDE SEQUENCE [LARGE SCALE GENOMIC DNA]</scope>
    <source>
        <strain evidence="2">cv. Fuhuasheng</strain>
        <tissue evidence="1">Leaves</tissue>
    </source>
</reference>
<dbReference type="Proteomes" id="UP000289738">
    <property type="component" value="Chromosome B03"/>
</dbReference>
<comment type="caution">
    <text evidence="1">The sequence shown here is derived from an EMBL/GenBank/DDBJ whole genome shotgun (WGS) entry which is preliminary data.</text>
</comment>
<sequence length="59" mass="7123">MNCKKAKYAYGVDRIEPYVISVDIRQHSIYTTERPRRQFSLIQSILHQEWDLDKTHEKS</sequence>
<gene>
    <name evidence="1" type="ORF">Ahy_B03g067458</name>
</gene>
<accession>A0A445A740</accession>
<dbReference type="EMBL" id="SDMP01000013">
    <property type="protein sequence ID" value="RYR22175.1"/>
    <property type="molecule type" value="Genomic_DNA"/>
</dbReference>